<feature type="region of interest" description="Disordered" evidence="11">
    <location>
        <begin position="128"/>
        <end position="169"/>
    </location>
</feature>
<comment type="subcellular location">
    <subcellularLocation>
        <location evidence="1 10">Cell membrane</location>
        <topology evidence="1 10">Multi-pass membrane protein</topology>
    </subcellularLocation>
</comment>
<keyword evidence="2 10" id="KW-1003">Cell membrane</keyword>
<accession>A0A852X405</accession>
<keyword evidence="13" id="KW-1185">Reference proteome</keyword>
<feature type="transmembrane region" description="Helical" evidence="10">
    <location>
        <begin position="66"/>
        <end position="87"/>
    </location>
</feature>
<dbReference type="HAMAP" id="MF_00454">
    <property type="entry name" value="FluC"/>
    <property type="match status" value="1"/>
</dbReference>
<evidence type="ECO:0000256" key="1">
    <source>
        <dbReference type="ARBA" id="ARBA00004651"/>
    </source>
</evidence>
<evidence type="ECO:0000256" key="5">
    <source>
        <dbReference type="ARBA" id="ARBA00023136"/>
    </source>
</evidence>
<dbReference type="GO" id="GO:0046872">
    <property type="term" value="F:metal ion binding"/>
    <property type="evidence" value="ECO:0007669"/>
    <property type="project" value="UniProtKB-KW"/>
</dbReference>
<keyword evidence="10" id="KW-0915">Sodium</keyword>
<gene>
    <name evidence="10" type="primary">fluC</name>
    <name evidence="10" type="synonym">crcB</name>
    <name evidence="12" type="ORF">BJY28_000539</name>
</gene>
<evidence type="ECO:0000313" key="13">
    <source>
        <dbReference type="Proteomes" id="UP000592181"/>
    </source>
</evidence>
<keyword evidence="10" id="KW-0406">Ion transport</keyword>
<keyword evidence="3 10" id="KW-0812">Transmembrane</keyword>
<evidence type="ECO:0000256" key="2">
    <source>
        <dbReference type="ARBA" id="ARBA00022475"/>
    </source>
</evidence>
<evidence type="ECO:0000256" key="6">
    <source>
        <dbReference type="ARBA" id="ARBA00023303"/>
    </source>
</evidence>
<comment type="similarity">
    <text evidence="7 10">Belongs to the fluoride channel Fluc/FEX (TC 1.A.43) family.</text>
</comment>
<keyword evidence="4 10" id="KW-1133">Transmembrane helix</keyword>
<dbReference type="InterPro" id="IPR003691">
    <property type="entry name" value="FluC"/>
</dbReference>
<proteinExistence type="inferred from homology"/>
<organism evidence="12 13">
    <name type="scientific">Janibacter alkaliphilus</name>
    <dbReference type="NCBI Taxonomy" id="1069963"/>
    <lineage>
        <taxon>Bacteria</taxon>
        <taxon>Bacillati</taxon>
        <taxon>Actinomycetota</taxon>
        <taxon>Actinomycetes</taxon>
        <taxon>Micrococcales</taxon>
        <taxon>Intrasporangiaceae</taxon>
        <taxon>Janibacter</taxon>
    </lineage>
</organism>
<comment type="caution">
    <text evidence="12">The sequence shown here is derived from an EMBL/GenBank/DDBJ whole genome shotgun (WGS) entry which is preliminary data.</text>
</comment>
<evidence type="ECO:0000313" key="12">
    <source>
        <dbReference type="EMBL" id="NYG36070.1"/>
    </source>
</evidence>
<protein>
    <recommendedName>
        <fullName evidence="10">Fluoride-specific ion channel FluC</fullName>
    </recommendedName>
</protein>
<dbReference type="EMBL" id="JACBZX010000001">
    <property type="protein sequence ID" value="NYG36070.1"/>
    <property type="molecule type" value="Genomic_DNA"/>
</dbReference>
<dbReference type="AlphaFoldDB" id="A0A852X405"/>
<keyword evidence="5 10" id="KW-0472">Membrane</keyword>
<keyword evidence="10" id="KW-0813">Transport</keyword>
<comment type="function">
    <text evidence="9 10">Fluoride-specific ion channel. Important for reducing fluoride concentration in the cell, thus reducing its toxicity.</text>
</comment>
<comment type="activity regulation">
    <text evidence="10">Na(+) is not transported, but it plays an essential structural role and its presence is essential for fluoride channel function.</text>
</comment>
<dbReference type="GO" id="GO:0005886">
    <property type="term" value="C:plasma membrane"/>
    <property type="evidence" value="ECO:0007669"/>
    <property type="project" value="UniProtKB-SubCell"/>
</dbReference>
<comment type="catalytic activity">
    <reaction evidence="8">
        <text>fluoride(in) = fluoride(out)</text>
        <dbReference type="Rhea" id="RHEA:76159"/>
        <dbReference type="ChEBI" id="CHEBI:17051"/>
    </reaction>
    <physiologicalReaction direction="left-to-right" evidence="8">
        <dbReference type="Rhea" id="RHEA:76160"/>
    </physiologicalReaction>
</comment>
<evidence type="ECO:0000256" key="10">
    <source>
        <dbReference type="HAMAP-Rule" id="MF_00454"/>
    </source>
</evidence>
<evidence type="ECO:0000256" key="7">
    <source>
        <dbReference type="ARBA" id="ARBA00035120"/>
    </source>
</evidence>
<evidence type="ECO:0000256" key="4">
    <source>
        <dbReference type="ARBA" id="ARBA00022989"/>
    </source>
</evidence>
<keyword evidence="6 10" id="KW-0407">Ion channel</keyword>
<dbReference type="PANTHER" id="PTHR28259:SF1">
    <property type="entry name" value="FLUORIDE EXPORT PROTEIN 1-RELATED"/>
    <property type="match status" value="1"/>
</dbReference>
<reference evidence="12 13" key="1">
    <citation type="submission" date="2020-07" db="EMBL/GenBank/DDBJ databases">
        <title>Sequencing the genomes of 1000 actinobacteria strains.</title>
        <authorList>
            <person name="Klenk H.-P."/>
        </authorList>
    </citation>
    <scope>NUCLEOTIDE SEQUENCE [LARGE SCALE GENOMIC DNA]</scope>
    <source>
        <strain evidence="12 13">DSM 24723</strain>
    </source>
</reference>
<feature type="binding site" evidence="10">
    <location>
        <position position="80"/>
    </location>
    <ligand>
        <name>Na(+)</name>
        <dbReference type="ChEBI" id="CHEBI:29101"/>
        <note>structural</note>
    </ligand>
</feature>
<dbReference type="Pfam" id="PF02537">
    <property type="entry name" value="CRCB"/>
    <property type="match status" value="1"/>
</dbReference>
<sequence length="169" mass="16397">MLGPAREAGAVAAGGALGAVLRWAVVGALPGGDGGWPWGTLLVNVTGSLLIGLIVARLLTTPAPTWVRPFAVTGLLGGWTTYSALALDARGLLAEGDVLAGLGYLVATTVLGLGACLLGLRVGEARDVSSGSRTSVGPSSKPTVGGGAGSESTADGRSGAPPTADGGRP</sequence>
<dbReference type="GO" id="GO:0062054">
    <property type="term" value="F:fluoride channel activity"/>
    <property type="evidence" value="ECO:0007669"/>
    <property type="project" value="UniProtKB-UniRule"/>
</dbReference>
<keyword evidence="10" id="KW-0479">Metal-binding</keyword>
<dbReference type="Proteomes" id="UP000592181">
    <property type="component" value="Unassembled WGS sequence"/>
</dbReference>
<dbReference type="RefSeq" id="WP_179461636.1">
    <property type="nucleotide sequence ID" value="NZ_JACBZX010000001.1"/>
</dbReference>
<feature type="transmembrane region" description="Helical" evidence="10">
    <location>
        <begin position="38"/>
        <end position="59"/>
    </location>
</feature>
<dbReference type="PANTHER" id="PTHR28259">
    <property type="entry name" value="FLUORIDE EXPORT PROTEIN 1-RELATED"/>
    <property type="match status" value="1"/>
</dbReference>
<evidence type="ECO:0000256" key="9">
    <source>
        <dbReference type="ARBA" id="ARBA00049940"/>
    </source>
</evidence>
<evidence type="ECO:0000256" key="3">
    <source>
        <dbReference type="ARBA" id="ARBA00022692"/>
    </source>
</evidence>
<name>A0A852X405_9MICO</name>
<feature type="transmembrane region" description="Helical" evidence="10">
    <location>
        <begin position="99"/>
        <end position="120"/>
    </location>
</feature>
<dbReference type="GO" id="GO:0140114">
    <property type="term" value="P:cellular detoxification of fluoride"/>
    <property type="evidence" value="ECO:0007669"/>
    <property type="project" value="UniProtKB-UniRule"/>
</dbReference>
<evidence type="ECO:0000256" key="11">
    <source>
        <dbReference type="SAM" id="MobiDB-lite"/>
    </source>
</evidence>
<feature type="binding site" evidence="10">
    <location>
        <position position="77"/>
    </location>
    <ligand>
        <name>Na(+)</name>
        <dbReference type="ChEBI" id="CHEBI:29101"/>
        <note>structural</note>
    </ligand>
</feature>
<feature type="compositionally biased region" description="Low complexity" evidence="11">
    <location>
        <begin position="128"/>
        <end position="140"/>
    </location>
</feature>
<evidence type="ECO:0000256" key="8">
    <source>
        <dbReference type="ARBA" id="ARBA00035585"/>
    </source>
</evidence>